<dbReference type="AlphaFoldDB" id="A0A8T9Q8W0"/>
<feature type="signal peptide" evidence="1">
    <location>
        <begin position="1"/>
        <end position="21"/>
    </location>
</feature>
<dbReference type="GO" id="GO:0004180">
    <property type="term" value="F:carboxypeptidase activity"/>
    <property type="evidence" value="ECO:0007669"/>
    <property type="project" value="UniProtKB-KW"/>
</dbReference>
<keyword evidence="2" id="KW-0645">Protease</keyword>
<evidence type="ECO:0000313" key="3">
    <source>
        <dbReference type="Proteomes" id="UP000831796"/>
    </source>
</evidence>
<dbReference type="InterPro" id="IPR008969">
    <property type="entry name" value="CarboxyPept-like_regulatory"/>
</dbReference>
<dbReference type="RefSeq" id="WP_244675368.1">
    <property type="nucleotide sequence ID" value="NZ_CP095046.1"/>
</dbReference>
<keyword evidence="3" id="KW-1185">Reference proteome</keyword>
<keyword evidence="1" id="KW-0732">Signal</keyword>
<reference evidence="2" key="1">
    <citation type="submission" date="2022-04" db="EMBL/GenBank/DDBJ databases">
        <title>Hymenobacter sp. isolated from the air.</title>
        <authorList>
            <person name="Won M."/>
            <person name="Lee C.-M."/>
            <person name="Woen H.-Y."/>
            <person name="Kwon S.-W."/>
        </authorList>
    </citation>
    <scope>NUCLEOTIDE SEQUENCE</scope>
    <source>
        <strain evidence="2">5116S-3</strain>
    </source>
</reference>
<dbReference type="Proteomes" id="UP000831796">
    <property type="component" value="Chromosome"/>
</dbReference>
<protein>
    <submittedName>
        <fullName evidence="2">Carboxypeptidase-like regulatory domain-containing protein</fullName>
    </submittedName>
</protein>
<keyword evidence="2" id="KW-0121">Carboxypeptidase</keyword>
<feature type="chain" id="PRO_5035737246" evidence="1">
    <location>
        <begin position="22"/>
        <end position="109"/>
    </location>
</feature>
<dbReference type="SUPFAM" id="SSF49464">
    <property type="entry name" value="Carboxypeptidase regulatory domain-like"/>
    <property type="match status" value="1"/>
</dbReference>
<dbReference type="KEGG" id="hcu:MUN79_25810"/>
<dbReference type="Pfam" id="PF13715">
    <property type="entry name" value="CarbopepD_reg_2"/>
    <property type="match status" value="1"/>
</dbReference>
<dbReference type="Gene3D" id="2.60.40.1120">
    <property type="entry name" value="Carboxypeptidase-like, regulatory domain"/>
    <property type="match status" value="1"/>
</dbReference>
<evidence type="ECO:0000313" key="2">
    <source>
        <dbReference type="EMBL" id="UOQ71969.1"/>
    </source>
</evidence>
<evidence type="ECO:0000256" key="1">
    <source>
        <dbReference type="SAM" id="SignalP"/>
    </source>
</evidence>
<keyword evidence="2" id="KW-0378">Hydrolase</keyword>
<gene>
    <name evidence="2" type="ORF">MUN79_25810</name>
</gene>
<accession>A0A8T9Q8W0</accession>
<proteinExistence type="predicted"/>
<organism evidence="2 3">
    <name type="scientific">Hymenobacter cellulosilyticus</name>
    <dbReference type="NCBI Taxonomy" id="2932248"/>
    <lineage>
        <taxon>Bacteria</taxon>
        <taxon>Pseudomonadati</taxon>
        <taxon>Bacteroidota</taxon>
        <taxon>Cytophagia</taxon>
        <taxon>Cytophagales</taxon>
        <taxon>Hymenobacteraceae</taxon>
        <taxon>Hymenobacter</taxon>
    </lineage>
</organism>
<sequence length="109" mass="11764">MTYRYRLLLFFLFGLTFHLQAQTVGQISGTVRDRATQEVLPGVTVVLEGTDFGTATDEQGRYKLAGVPTGSYNLRASFVGYEALLRSNVSVTSGNANIINLELSAGPSS</sequence>
<name>A0A8T9Q8W0_9BACT</name>
<dbReference type="EMBL" id="CP095046">
    <property type="protein sequence ID" value="UOQ71969.1"/>
    <property type="molecule type" value="Genomic_DNA"/>
</dbReference>